<dbReference type="PROSITE" id="PS00178">
    <property type="entry name" value="AA_TRNA_LIGASE_I"/>
    <property type="match status" value="1"/>
</dbReference>
<accession>A0A1M6DAZ8</accession>
<feature type="binding site" evidence="10">
    <location>
        <position position="608"/>
    </location>
    <ligand>
        <name>ATP</name>
        <dbReference type="ChEBI" id="CHEBI:30616"/>
    </ligand>
</feature>
<evidence type="ECO:0000256" key="6">
    <source>
        <dbReference type="ARBA" id="ARBA00022917"/>
    </source>
</evidence>
<feature type="domain" description="Zinc finger FPG/IleRS-type" evidence="12">
    <location>
        <begin position="891"/>
        <end position="919"/>
    </location>
</feature>
<comment type="similarity">
    <text evidence="1 10">Belongs to the class-I aminoacyl-tRNA synthetase family. IleS type 1 subfamily.</text>
</comment>
<evidence type="ECO:0000256" key="2">
    <source>
        <dbReference type="ARBA" id="ARBA00022490"/>
    </source>
</evidence>
<dbReference type="Pfam" id="PF08264">
    <property type="entry name" value="Anticodon_1"/>
    <property type="match status" value="1"/>
</dbReference>
<comment type="catalytic activity">
    <reaction evidence="9 10">
        <text>tRNA(Ile) + L-isoleucine + ATP = L-isoleucyl-tRNA(Ile) + AMP + diphosphate</text>
        <dbReference type="Rhea" id="RHEA:11060"/>
        <dbReference type="Rhea" id="RHEA-COMP:9666"/>
        <dbReference type="Rhea" id="RHEA-COMP:9695"/>
        <dbReference type="ChEBI" id="CHEBI:30616"/>
        <dbReference type="ChEBI" id="CHEBI:33019"/>
        <dbReference type="ChEBI" id="CHEBI:58045"/>
        <dbReference type="ChEBI" id="CHEBI:78442"/>
        <dbReference type="ChEBI" id="CHEBI:78528"/>
        <dbReference type="ChEBI" id="CHEBI:456215"/>
        <dbReference type="EC" id="6.1.1.5"/>
    </reaction>
</comment>
<comment type="function">
    <text evidence="8 10">Catalyzes the attachment of isoleucine to tRNA(Ile). As IleRS can inadvertently accommodate and process structurally similar amino acids such as valine, to avoid such errors it has two additional distinct tRNA(Ile)-dependent editing activities. One activity is designated as 'pretransfer' editing and involves the hydrolysis of activated Val-AMP. The other activity is designated 'posttransfer' editing and involves deacylation of mischarged Val-tRNA(Ile).</text>
</comment>
<evidence type="ECO:0000256" key="1">
    <source>
        <dbReference type="ARBA" id="ARBA00006887"/>
    </source>
</evidence>
<dbReference type="EC" id="6.1.1.5" evidence="10"/>
<protein>
    <recommendedName>
        <fullName evidence="10">Isoleucine--tRNA ligase</fullName>
        <ecNumber evidence="10">6.1.1.5</ecNumber>
    </recommendedName>
    <alternativeName>
        <fullName evidence="10">Isoleucyl-tRNA synthetase</fullName>
        <shortName evidence="10">IleRS</shortName>
    </alternativeName>
</protein>
<proteinExistence type="inferred from homology"/>
<dbReference type="Gene3D" id="1.10.10.830">
    <property type="entry name" value="Ile-tRNA synthetase CP2 domain-like"/>
    <property type="match status" value="1"/>
</dbReference>
<evidence type="ECO:0000256" key="4">
    <source>
        <dbReference type="ARBA" id="ARBA00022741"/>
    </source>
</evidence>
<dbReference type="InterPro" id="IPR010663">
    <property type="entry name" value="Znf_FPG/IleRS"/>
</dbReference>
<dbReference type="AlphaFoldDB" id="A0A1M6DAZ8"/>
<name>A0A1M6DAZ8_9FIRM</name>
<feature type="binding site" evidence="10">
    <location>
        <position position="917"/>
    </location>
    <ligand>
        <name>Zn(2+)</name>
        <dbReference type="ChEBI" id="CHEBI:29105"/>
    </ligand>
</feature>
<feature type="binding site" evidence="10">
    <location>
        <position position="564"/>
    </location>
    <ligand>
        <name>L-isoleucyl-5'-AMP</name>
        <dbReference type="ChEBI" id="CHEBI:178002"/>
    </ligand>
</feature>
<dbReference type="PANTHER" id="PTHR42765:SF1">
    <property type="entry name" value="ISOLEUCINE--TRNA LIGASE, MITOCHONDRIAL"/>
    <property type="match status" value="1"/>
</dbReference>
<dbReference type="InterPro" id="IPR050081">
    <property type="entry name" value="Ile-tRNA_ligase"/>
</dbReference>
<dbReference type="FunFam" id="1.10.730.20:FF:000001">
    <property type="entry name" value="Isoleucine--tRNA ligase"/>
    <property type="match status" value="1"/>
</dbReference>
<dbReference type="Pfam" id="PF06827">
    <property type="entry name" value="zf-FPG_IleRS"/>
    <property type="match status" value="1"/>
</dbReference>
<evidence type="ECO:0000256" key="9">
    <source>
        <dbReference type="ARBA" id="ARBA00048359"/>
    </source>
</evidence>
<dbReference type="GO" id="GO:0005829">
    <property type="term" value="C:cytosol"/>
    <property type="evidence" value="ECO:0007669"/>
    <property type="project" value="TreeGrafter"/>
</dbReference>
<reference evidence="14 15" key="1">
    <citation type="submission" date="2016-11" db="EMBL/GenBank/DDBJ databases">
        <authorList>
            <person name="Varghese N."/>
            <person name="Submissions S."/>
        </authorList>
    </citation>
    <scope>NUCLEOTIDE SEQUENCE [LARGE SCALE GENOMIC DNA]</scope>
    <source>
        <strain evidence="14 15">DSM 19027</strain>
    </source>
</reference>
<keyword evidence="3 10" id="KW-0436">Ligase</keyword>
<sequence>MAVDYGNTLNLPKTDFPMRGGLPEKEPRILEEWQKKDIYHKRLERNRNSGKKFVLHDGPPYANGGIHMGTALNKVLKDIIMRYYDMKGYYTPYIPGWDTHGLPTEQKAIKEKGLNRHEVGPVVFRKACEEIAWKYLNIQRDAFKRLGVIGDWDNPYISFQPEFEARQIGVFGEMAKLGCIYKGLRPVYWCPSCETALAEAEIEYTEETTNSIYVKFPMTDDKGKLKGIVDTLENLYVVIWTTTTWTLPGNMAICLNPEFIYAVMEADNGERYIVAKDLVENVAKVAGIGNYKILGEIKGSELEYTVCRHPFLDRDSLVIVGDHVTLDAGTGCVHTAPGHGAEDFDVCKNYPEIETIVPVDDKGHLTQEAGPFAGMFYKKSNKAILELLKEKKLLLAEELISHQYPHCWRCKDPIIFRATEQWFISINKFRDAALKAIREVRWIPAWGEERISKMVEDRGDWCISRQRVWGVPIPIFYCNDCGKEIIDDVTIKAVQDLFAREGSNAWFTHEATEILPEGYACSCGSRSFRKEKDIMDVWFDSGSSHAAVAEPNPDLGWPVDMYLEGSDQHRGWFQSSLLTAVATKGRAPYRQVLTHGYVVDGQGKKMSKSLGNVIDPMDVCNQYGADILRLWVSSSDYKTDIRISQEGFKQLSENYRKIRNTARFLLGNLYDFNPSEHSVPYAEMEELDRWALMKLNKLVDKIENAYAEYDFHVMLYAIHNFCTVDMSSFYLDVTKDRMYASKADSRERRSGQTAMYIILHTLTRLLAPVLAFTSEEIWQHLPHTEKDNTESVMLNDWPEVNPQYADKALEEKWDRILDVRETVLKALENARNEKLIGQSLQAKVVLKAGKTLYDFLDSVKEILPTVFITSQVELELADKNELEAVVKLADGQKCERCWIYSETVGHSHEHPTLCERCSQVV</sequence>
<dbReference type="GO" id="GO:0005524">
    <property type="term" value="F:ATP binding"/>
    <property type="evidence" value="ECO:0007669"/>
    <property type="project" value="UniProtKB-UniRule"/>
</dbReference>
<dbReference type="SUPFAM" id="SSF50677">
    <property type="entry name" value="ValRS/IleRS/LeuRS editing domain"/>
    <property type="match status" value="1"/>
</dbReference>
<dbReference type="InterPro" id="IPR023585">
    <property type="entry name" value="Ile-tRNA-ligase_type1"/>
</dbReference>
<dbReference type="CDD" id="cd00818">
    <property type="entry name" value="IleRS_core"/>
    <property type="match status" value="1"/>
</dbReference>
<comment type="domain">
    <text evidence="10">IleRS has two distinct active sites: one for aminoacylation and one for editing. The misactivated valine is translocated from the active site to the editing site, which sterically excludes the correctly activated isoleucine. The single editing site contains two valyl binding pockets, one specific for each substrate (Val-AMP or Val-tRNA(Ile)).</text>
</comment>
<dbReference type="NCBIfam" id="TIGR00392">
    <property type="entry name" value="ileS"/>
    <property type="match status" value="1"/>
</dbReference>
<keyword evidence="4 10" id="KW-0547">Nucleotide-binding</keyword>
<dbReference type="InterPro" id="IPR002301">
    <property type="entry name" value="Ile-tRNA-ligase"/>
</dbReference>
<dbReference type="EMBL" id="FQZP01000007">
    <property type="protein sequence ID" value="SHI70335.1"/>
    <property type="molecule type" value="Genomic_DNA"/>
</dbReference>
<dbReference type="RefSeq" id="WP_149677979.1">
    <property type="nucleotide sequence ID" value="NZ_FQZP01000007.1"/>
</dbReference>
<dbReference type="HAMAP" id="MF_02002">
    <property type="entry name" value="Ile_tRNA_synth_type1"/>
    <property type="match status" value="1"/>
</dbReference>
<dbReference type="PANTHER" id="PTHR42765">
    <property type="entry name" value="SOLEUCYL-TRNA SYNTHETASE"/>
    <property type="match status" value="1"/>
</dbReference>
<dbReference type="GO" id="GO:0006428">
    <property type="term" value="P:isoleucyl-tRNA aminoacylation"/>
    <property type="evidence" value="ECO:0007669"/>
    <property type="project" value="UniProtKB-UniRule"/>
</dbReference>
<dbReference type="OrthoDB" id="9810365at2"/>
<dbReference type="InterPro" id="IPR013155">
    <property type="entry name" value="M/V/L/I-tRNA-synth_anticd-bd"/>
</dbReference>
<dbReference type="Pfam" id="PF00133">
    <property type="entry name" value="tRNA-synt_1"/>
    <property type="match status" value="1"/>
</dbReference>
<feature type="binding site" evidence="10">
    <location>
        <position position="894"/>
    </location>
    <ligand>
        <name>Zn(2+)</name>
        <dbReference type="ChEBI" id="CHEBI:29105"/>
    </ligand>
</feature>
<feature type="domain" description="Methionyl/Valyl/Leucyl/Isoleucyl-tRNA synthetase anticodon-binding" evidence="13">
    <location>
        <begin position="688"/>
        <end position="845"/>
    </location>
</feature>
<comment type="subunit">
    <text evidence="10">Monomer.</text>
</comment>
<dbReference type="SUPFAM" id="SSF47323">
    <property type="entry name" value="Anticodon-binding domain of a subclass of class I aminoacyl-tRNA synthetases"/>
    <property type="match status" value="1"/>
</dbReference>
<dbReference type="CDD" id="cd07960">
    <property type="entry name" value="Anticodon_Ia_Ile_BEm"/>
    <property type="match status" value="1"/>
</dbReference>
<keyword evidence="7 10" id="KW-0030">Aminoacyl-tRNA synthetase</keyword>
<evidence type="ECO:0000256" key="10">
    <source>
        <dbReference type="HAMAP-Rule" id="MF_02002"/>
    </source>
</evidence>
<evidence type="ECO:0000256" key="7">
    <source>
        <dbReference type="ARBA" id="ARBA00023146"/>
    </source>
</evidence>
<dbReference type="FunFam" id="3.40.50.620:FF:000152">
    <property type="entry name" value="Isoleucine--tRNA ligase"/>
    <property type="match status" value="1"/>
</dbReference>
<feature type="domain" description="Aminoacyl-tRNA synthetase class Ia" evidence="11">
    <location>
        <begin position="29"/>
        <end position="644"/>
    </location>
</feature>
<feature type="short sequence motif" description="'HIGH' region" evidence="10">
    <location>
        <begin position="60"/>
        <end position="70"/>
    </location>
</feature>
<dbReference type="InterPro" id="IPR014729">
    <property type="entry name" value="Rossmann-like_a/b/a_fold"/>
</dbReference>
<evidence type="ECO:0000256" key="3">
    <source>
        <dbReference type="ARBA" id="ARBA00022598"/>
    </source>
</evidence>
<dbReference type="InterPro" id="IPR001412">
    <property type="entry name" value="aa-tRNA-synth_I_CS"/>
</dbReference>
<keyword evidence="2 10" id="KW-0963">Cytoplasm</keyword>
<dbReference type="InterPro" id="IPR002300">
    <property type="entry name" value="aa-tRNA-synth_Ia"/>
</dbReference>
<dbReference type="GO" id="GO:0002161">
    <property type="term" value="F:aminoacyl-tRNA deacylase activity"/>
    <property type="evidence" value="ECO:0007669"/>
    <property type="project" value="InterPro"/>
</dbReference>
<dbReference type="PRINTS" id="PR00984">
    <property type="entry name" value="TRNASYNTHILE"/>
</dbReference>
<keyword evidence="10" id="KW-0862">Zinc</keyword>
<dbReference type="SUPFAM" id="SSF52374">
    <property type="entry name" value="Nucleotidylyl transferase"/>
    <property type="match status" value="1"/>
</dbReference>
<dbReference type="InterPro" id="IPR009008">
    <property type="entry name" value="Val/Leu/Ile-tRNA-synth_edit"/>
</dbReference>
<dbReference type="Gene3D" id="3.40.50.620">
    <property type="entry name" value="HUPs"/>
    <property type="match status" value="2"/>
</dbReference>
<evidence type="ECO:0000256" key="8">
    <source>
        <dbReference type="ARBA" id="ARBA00025217"/>
    </source>
</evidence>
<keyword evidence="5 10" id="KW-0067">ATP-binding</keyword>
<dbReference type="Gene3D" id="1.10.730.20">
    <property type="match status" value="1"/>
</dbReference>
<organism evidence="14 15">
    <name type="scientific">Thermoclostridium caenicola</name>
    <dbReference type="NCBI Taxonomy" id="659425"/>
    <lineage>
        <taxon>Bacteria</taxon>
        <taxon>Bacillati</taxon>
        <taxon>Bacillota</taxon>
        <taxon>Clostridia</taxon>
        <taxon>Eubacteriales</taxon>
        <taxon>Oscillospiraceae</taxon>
        <taxon>Thermoclostridium</taxon>
    </lineage>
</organism>
<dbReference type="GO" id="GO:0000049">
    <property type="term" value="F:tRNA binding"/>
    <property type="evidence" value="ECO:0007669"/>
    <property type="project" value="InterPro"/>
</dbReference>
<evidence type="ECO:0000259" key="13">
    <source>
        <dbReference type="Pfam" id="PF08264"/>
    </source>
</evidence>
<feature type="binding site" evidence="10">
    <location>
        <position position="914"/>
    </location>
    <ligand>
        <name>Zn(2+)</name>
        <dbReference type="ChEBI" id="CHEBI:29105"/>
    </ligand>
</feature>
<comment type="cofactor">
    <cofactor evidence="10">
        <name>Zn(2+)</name>
        <dbReference type="ChEBI" id="CHEBI:29105"/>
    </cofactor>
    <text evidence="10">Binds 1 zinc ion per subunit.</text>
</comment>
<keyword evidence="6 10" id="KW-0648">Protein biosynthesis</keyword>
<comment type="subcellular location">
    <subcellularLocation>
        <location evidence="10">Cytoplasm</location>
    </subcellularLocation>
</comment>
<gene>
    <name evidence="10" type="primary">ileS</name>
    <name evidence="14" type="ORF">SAMN05444373_100719</name>
</gene>
<evidence type="ECO:0000259" key="11">
    <source>
        <dbReference type="Pfam" id="PF00133"/>
    </source>
</evidence>
<dbReference type="GO" id="GO:0004822">
    <property type="term" value="F:isoleucine-tRNA ligase activity"/>
    <property type="evidence" value="ECO:0007669"/>
    <property type="project" value="UniProtKB-UniRule"/>
</dbReference>
<evidence type="ECO:0000313" key="15">
    <source>
        <dbReference type="Proteomes" id="UP000324781"/>
    </source>
</evidence>
<evidence type="ECO:0000259" key="12">
    <source>
        <dbReference type="Pfam" id="PF06827"/>
    </source>
</evidence>
<evidence type="ECO:0000256" key="5">
    <source>
        <dbReference type="ARBA" id="ARBA00022840"/>
    </source>
</evidence>
<dbReference type="Proteomes" id="UP000324781">
    <property type="component" value="Unassembled WGS sequence"/>
</dbReference>
<feature type="binding site" evidence="10">
    <location>
        <position position="897"/>
    </location>
    <ligand>
        <name>Zn(2+)</name>
        <dbReference type="ChEBI" id="CHEBI:29105"/>
    </ligand>
</feature>
<keyword evidence="10" id="KW-0479">Metal-binding</keyword>
<evidence type="ECO:0000313" key="14">
    <source>
        <dbReference type="EMBL" id="SHI70335.1"/>
    </source>
</evidence>
<dbReference type="InterPro" id="IPR033708">
    <property type="entry name" value="Anticodon_Ile_BEm"/>
</dbReference>
<keyword evidence="15" id="KW-1185">Reference proteome</keyword>
<dbReference type="InterPro" id="IPR009080">
    <property type="entry name" value="tRNAsynth_Ia_anticodon-bd"/>
</dbReference>
<feature type="short sequence motif" description="'KMSKS' region" evidence="10">
    <location>
        <begin position="605"/>
        <end position="609"/>
    </location>
</feature>
<dbReference type="GO" id="GO:0008270">
    <property type="term" value="F:zinc ion binding"/>
    <property type="evidence" value="ECO:0007669"/>
    <property type="project" value="UniProtKB-UniRule"/>
</dbReference>